<dbReference type="PANTHER" id="PTHR17630:SF44">
    <property type="entry name" value="PROTEIN AIM2"/>
    <property type="match status" value="1"/>
</dbReference>
<evidence type="ECO:0000313" key="2">
    <source>
        <dbReference type="EMBL" id="KZT52814.1"/>
    </source>
</evidence>
<accession>A0A165DHQ5</accession>
<dbReference type="InParanoid" id="A0A165DHQ5"/>
<feature type="domain" description="Dienelactone hydrolase" evidence="1">
    <location>
        <begin position="31"/>
        <end position="268"/>
    </location>
</feature>
<organism evidence="2 3">
    <name type="scientific">Calocera cornea HHB12733</name>
    <dbReference type="NCBI Taxonomy" id="1353952"/>
    <lineage>
        <taxon>Eukaryota</taxon>
        <taxon>Fungi</taxon>
        <taxon>Dikarya</taxon>
        <taxon>Basidiomycota</taxon>
        <taxon>Agaricomycotina</taxon>
        <taxon>Dacrymycetes</taxon>
        <taxon>Dacrymycetales</taxon>
        <taxon>Dacrymycetaceae</taxon>
        <taxon>Calocera</taxon>
    </lineage>
</organism>
<dbReference type="GO" id="GO:0016787">
    <property type="term" value="F:hydrolase activity"/>
    <property type="evidence" value="ECO:0007669"/>
    <property type="project" value="UniProtKB-KW"/>
</dbReference>
<gene>
    <name evidence="2" type="ORF">CALCODRAFT_525297</name>
</gene>
<dbReference type="AlphaFoldDB" id="A0A165DHQ5"/>
<dbReference type="Pfam" id="PF01738">
    <property type="entry name" value="DLH"/>
    <property type="match status" value="1"/>
</dbReference>
<proteinExistence type="predicted"/>
<dbReference type="Proteomes" id="UP000076842">
    <property type="component" value="Unassembled WGS sequence"/>
</dbReference>
<evidence type="ECO:0000313" key="3">
    <source>
        <dbReference type="Proteomes" id="UP000076842"/>
    </source>
</evidence>
<dbReference type="InterPro" id="IPR029058">
    <property type="entry name" value="AB_hydrolase_fold"/>
</dbReference>
<dbReference type="Gene3D" id="3.40.50.1820">
    <property type="entry name" value="alpha/beta hydrolase"/>
    <property type="match status" value="1"/>
</dbReference>
<dbReference type="InterPro" id="IPR002925">
    <property type="entry name" value="Dienelactn_hydro"/>
</dbReference>
<dbReference type="OrthoDB" id="10019231at2759"/>
<keyword evidence="2" id="KW-0378">Hydrolase</keyword>
<reference evidence="2 3" key="1">
    <citation type="journal article" date="2016" name="Mol. Biol. Evol.">
        <title>Comparative Genomics of Early-Diverging Mushroom-Forming Fungi Provides Insights into the Origins of Lignocellulose Decay Capabilities.</title>
        <authorList>
            <person name="Nagy L.G."/>
            <person name="Riley R."/>
            <person name="Tritt A."/>
            <person name="Adam C."/>
            <person name="Daum C."/>
            <person name="Floudas D."/>
            <person name="Sun H."/>
            <person name="Yadav J.S."/>
            <person name="Pangilinan J."/>
            <person name="Larsson K.H."/>
            <person name="Matsuura K."/>
            <person name="Barry K."/>
            <person name="Labutti K."/>
            <person name="Kuo R."/>
            <person name="Ohm R.A."/>
            <person name="Bhattacharya S.S."/>
            <person name="Shirouzu T."/>
            <person name="Yoshinaga Y."/>
            <person name="Martin F.M."/>
            <person name="Grigoriev I.V."/>
            <person name="Hibbett D.S."/>
        </authorList>
    </citation>
    <scope>NUCLEOTIDE SEQUENCE [LARGE SCALE GENOMIC DNA]</scope>
    <source>
        <strain evidence="2 3">HHB12733</strain>
    </source>
</reference>
<dbReference type="PANTHER" id="PTHR17630">
    <property type="entry name" value="DIENELACTONE HYDROLASE"/>
    <property type="match status" value="1"/>
</dbReference>
<name>A0A165DHQ5_9BASI</name>
<evidence type="ECO:0000259" key="1">
    <source>
        <dbReference type="Pfam" id="PF01738"/>
    </source>
</evidence>
<dbReference type="SUPFAM" id="SSF53474">
    <property type="entry name" value="alpha/beta-Hydrolases"/>
    <property type="match status" value="1"/>
</dbReference>
<keyword evidence="3" id="KW-1185">Reference proteome</keyword>
<dbReference type="EMBL" id="KV424054">
    <property type="protein sequence ID" value="KZT52814.1"/>
    <property type="molecule type" value="Genomic_DNA"/>
</dbReference>
<protein>
    <submittedName>
        <fullName evidence="2">Alpha/beta-hydrolase</fullName>
    </submittedName>
</protein>
<sequence length="269" mass="29295">MTTATGLSPCCVTGHLHEGTPTGTVEKIADLDVYVSKPKDGSKAKTILFIADIFGWNTPNARLLADEYANAGFYVYVPDFFKGDNISHDMLQTIAPREPHKRSTLQVAADNASTMATFGPWAVRHREAVVKPLMDEFIKFLRTDPLTGKIGAVGFCWGGRYALVLAGEGSVDAAVANHPSMASEADFLSITKPTQINVGTNDIFLPNETVEQVKAALAEKKSDLPFEINVFQDAVHGFAVRGDISDAKEKENKEASANATLRWFNKYLV</sequence>
<dbReference type="STRING" id="1353952.A0A165DHQ5"/>